<dbReference type="EMBL" id="CAJVPQ010029019">
    <property type="protein sequence ID" value="CAG8774127.1"/>
    <property type="molecule type" value="Genomic_DNA"/>
</dbReference>
<sequence>INTLSTQLNRYRRRSRYLDNTCNDLQSQLKYIQSEVERLQGLNDVQRTMDLQREVNQLRRNYERRDVVRLFVVIELAYAERRRKAFLPFYRLALSLFLFLASN</sequence>
<feature type="non-terminal residue" evidence="1">
    <location>
        <position position="1"/>
    </location>
</feature>
<proteinExistence type="predicted"/>
<reference evidence="1" key="1">
    <citation type="submission" date="2021-06" db="EMBL/GenBank/DDBJ databases">
        <authorList>
            <person name="Kallberg Y."/>
            <person name="Tangrot J."/>
            <person name="Rosling A."/>
        </authorList>
    </citation>
    <scope>NUCLEOTIDE SEQUENCE</scope>
    <source>
        <strain evidence="1">UK204</strain>
    </source>
</reference>
<dbReference type="AlphaFoldDB" id="A0A9N9JDW6"/>
<evidence type="ECO:0000313" key="1">
    <source>
        <dbReference type="EMBL" id="CAG8774127.1"/>
    </source>
</evidence>
<protein>
    <submittedName>
        <fullName evidence="1">14986_t:CDS:1</fullName>
    </submittedName>
</protein>
<gene>
    <name evidence="1" type="ORF">FCALED_LOCUS17714</name>
</gene>
<name>A0A9N9JDW6_9GLOM</name>
<feature type="non-terminal residue" evidence="1">
    <location>
        <position position="103"/>
    </location>
</feature>
<comment type="caution">
    <text evidence="1">The sequence shown here is derived from an EMBL/GenBank/DDBJ whole genome shotgun (WGS) entry which is preliminary data.</text>
</comment>
<dbReference type="Proteomes" id="UP000789570">
    <property type="component" value="Unassembled WGS sequence"/>
</dbReference>
<evidence type="ECO:0000313" key="2">
    <source>
        <dbReference type="Proteomes" id="UP000789570"/>
    </source>
</evidence>
<accession>A0A9N9JDW6</accession>
<keyword evidence="2" id="KW-1185">Reference proteome</keyword>
<organism evidence="1 2">
    <name type="scientific">Funneliformis caledonium</name>
    <dbReference type="NCBI Taxonomy" id="1117310"/>
    <lineage>
        <taxon>Eukaryota</taxon>
        <taxon>Fungi</taxon>
        <taxon>Fungi incertae sedis</taxon>
        <taxon>Mucoromycota</taxon>
        <taxon>Glomeromycotina</taxon>
        <taxon>Glomeromycetes</taxon>
        <taxon>Glomerales</taxon>
        <taxon>Glomeraceae</taxon>
        <taxon>Funneliformis</taxon>
    </lineage>
</organism>